<dbReference type="SUPFAM" id="SSF53383">
    <property type="entry name" value="PLP-dependent transferases"/>
    <property type="match status" value="1"/>
</dbReference>
<dbReference type="InterPro" id="IPR015421">
    <property type="entry name" value="PyrdxlP-dep_Trfase_major"/>
</dbReference>
<dbReference type="Proteomes" id="UP001359308">
    <property type="component" value="Chromosome"/>
</dbReference>
<dbReference type="InterPro" id="IPR004839">
    <property type="entry name" value="Aminotransferase_I/II_large"/>
</dbReference>
<dbReference type="PANTHER" id="PTHR46383">
    <property type="entry name" value="ASPARTATE AMINOTRANSFERASE"/>
    <property type="match status" value="1"/>
</dbReference>
<dbReference type="PROSITE" id="PS00105">
    <property type="entry name" value="AA_TRANSFER_CLASS_1"/>
    <property type="match status" value="1"/>
</dbReference>
<dbReference type="Gene3D" id="3.90.1150.10">
    <property type="entry name" value="Aspartate Aminotransferase, domain 1"/>
    <property type="match status" value="1"/>
</dbReference>
<reference evidence="8 9" key="1">
    <citation type="submission" date="2022-09" db="EMBL/GenBank/DDBJ databases">
        <authorList>
            <person name="Giprobiosintez L."/>
        </authorList>
    </citation>
    <scope>NUCLEOTIDE SEQUENCE [LARGE SCALE GENOMIC DNA]</scope>
    <source>
        <strain evidence="9">VKPM-B-12549 (GBS-15)</strain>
    </source>
</reference>
<accession>A0ABZ2F456</accession>
<keyword evidence="3 6" id="KW-0032">Aminotransferase</keyword>
<dbReference type="NCBIfam" id="NF004621">
    <property type="entry name" value="PRK05957.1"/>
    <property type="match status" value="1"/>
</dbReference>
<protein>
    <recommendedName>
        <fullName evidence="6">Aminotransferase</fullName>
        <ecNumber evidence="6">2.6.1.-</ecNumber>
    </recommendedName>
</protein>
<dbReference type="EMBL" id="CP104311">
    <property type="protein sequence ID" value="WWF01189.1"/>
    <property type="molecule type" value="Genomic_DNA"/>
</dbReference>
<dbReference type="RefSeq" id="WP_198321445.1">
    <property type="nucleotide sequence ID" value="NZ_CP104311.1"/>
</dbReference>
<organism evidence="8 9">
    <name type="scientific">Methylococcus capsulatus</name>
    <dbReference type="NCBI Taxonomy" id="414"/>
    <lineage>
        <taxon>Bacteria</taxon>
        <taxon>Pseudomonadati</taxon>
        <taxon>Pseudomonadota</taxon>
        <taxon>Gammaproteobacteria</taxon>
        <taxon>Methylococcales</taxon>
        <taxon>Methylococcaceae</taxon>
        <taxon>Methylococcus</taxon>
    </lineage>
</organism>
<comment type="similarity">
    <text evidence="2 6">Belongs to the class-I pyridoxal-phosphate-dependent aminotransferase family.</text>
</comment>
<gene>
    <name evidence="8" type="ORF">N4J17_12020</name>
</gene>
<comment type="cofactor">
    <cofactor evidence="1 6">
        <name>pyridoxal 5'-phosphate</name>
        <dbReference type="ChEBI" id="CHEBI:597326"/>
    </cofactor>
</comment>
<dbReference type="InterPro" id="IPR050596">
    <property type="entry name" value="AspAT/PAT-like"/>
</dbReference>
<name>A0ABZ2F456_METCP</name>
<evidence type="ECO:0000256" key="1">
    <source>
        <dbReference type="ARBA" id="ARBA00001933"/>
    </source>
</evidence>
<dbReference type="InterPro" id="IPR015422">
    <property type="entry name" value="PyrdxlP-dep_Trfase_small"/>
</dbReference>
<dbReference type="PANTHER" id="PTHR46383:SF5">
    <property type="entry name" value="AMINOTRANSFERASE CLASS I_CLASSII DOMAIN-CONTAINING PROTEIN"/>
    <property type="match status" value="1"/>
</dbReference>
<evidence type="ECO:0000313" key="8">
    <source>
        <dbReference type="EMBL" id="WWF01189.1"/>
    </source>
</evidence>
<evidence type="ECO:0000256" key="3">
    <source>
        <dbReference type="ARBA" id="ARBA00022576"/>
    </source>
</evidence>
<dbReference type="CDD" id="cd00609">
    <property type="entry name" value="AAT_like"/>
    <property type="match status" value="1"/>
</dbReference>
<dbReference type="InterPro" id="IPR004838">
    <property type="entry name" value="NHTrfase_class1_PyrdxlP-BS"/>
</dbReference>
<keyword evidence="5" id="KW-0663">Pyridoxal phosphate</keyword>
<sequence length="391" mass="42258">MMSNPVSGRMRAVQAPIIPVIAAMIREHPGGISMGQGVAWYGPPRRALERMREFGERPDQHRYGPVEGLPELRALMAEKLERENGISLVGRSVLVTAGANMGFLNALFAIADAGDEIILPSPYYFNQEMAVRMLGCTPVPAPTDDRFQLDLDCLERAITPRTRAIVTISPNNPSGAVYPEADLAAVNALCRARGLFHITDETYECFVYEGARHFSPASLPNSVAHTISLYSLSKAYGFAGWRIGYMLIPKMLEPAVLKVQDTNLICAPLVCQHAAVGAMETGSAYCREKLATTARVRRIVLDALSGLGERCHVADAQGAFYVLIRVEGGGDALTLAERLIREFGVAVIPGTAFGLDGGCYLRIAYGALGPTTAEEGIGRLVHGLRTILDSR</sequence>
<evidence type="ECO:0000256" key="5">
    <source>
        <dbReference type="ARBA" id="ARBA00022898"/>
    </source>
</evidence>
<feature type="domain" description="Aminotransferase class I/classII large" evidence="7">
    <location>
        <begin position="32"/>
        <end position="376"/>
    </location>
</feature>
<dbReference type="EC" id="2.6.1.-" evidence="6"/>
<keyword evidence="4 6" id="KW-0808">Transferase</keyword>
<dbReference type="InterPro" id="IPR015424">
    <property type="entry name" value="PyrdxlP-dep_Trfase"/>
</dbReference>
<proteinExistence type="inferred from homology"/>
<evidence type="ECO:0000313" key="9">
    <source>
        <dbReference type="Proteomes" id="UP001359308"/>
    </source>
</evidence>
<evidence type="ECO:0000256" key="4">
    <source>
        <dbReference type="ARBA" id="ARBA00022679"/>
    </source>
</evidence>
<dbReference type="Pfam" id="PF00155">
    <property type="entry name" value="Aminotran_1_2"/>
    <property type="match status" value="1"/>
</dbReference>
<evidence type="ECO:0000259" key="7">
    <source>
        <dbReference type="Pfam" id="PF00155"/>
    </source>
</evidence>
<evidence type="ECO:0000256" key="2">
    <source>
        <dbReference type="ARBA" id="ARBA00007441"/>
    </source>
</evidence>
<dbReference type="GO" id="GO:0008483">
    <property type="term" value="F:transaminase activity"/>
    <property type="evidence" value="ECO:0007669"/>
    <property type="project" value="UniProtKB-KW"/>
</dbReference>
<evidence type="ECO:0000256" key="6">
    <source>
        <dbReference type="RuleBase" id="RU000481"/>
    </source>
</evidence>
<dbReference type="Gene3D" id="3.40.640.10">
    <property type="entry name" value="Type I PLP-dependent aspartate aminotransferase-like (Major domain)"/>
    <property type="match status" value="1"/>
</dbReference>
<keyword evidence="9" id="KW-1185">Reference proteome</keyword>